<sequence length="140" mass="15724">MRAKIISLAFSMLIACIFLNACTEDEVKYQRYYADGSQVYQVHCQNCHMKDGSGLANVIPPLTDSTFLRENRKDLACYIVYGLSDTIVVNGITYQTPMPAEKHLAAIDIAKVLTYITNSFGNKQGIYDVKEVEKNINNCK</sequence>
<dbReference type="Gene3D" id="1.10.760.10">
    <property type="entry name" value="Cytochrome c-like domain"/>
    <property type="match status" value="1"/>
</dbReference>
<dbReference type="PANTHER" id="PTHR35008">
    <property type="entry name" value="BLL4482 PROTEIN-RELATED"/>
    <property type="match status" value="1"/>
</dbReference>
<dbReference type="InterPro" id="IPR009056">
    <property type="entry name" value="Cyt_c-like_dom"/>
</dbReference>
<feature type="signal peptide" evidence="5">
    <location>
        <begin position="1"/>
        <end position="21"/>
    </location>
</feature>
<gene>
    <name evidence="7" type="ORF">FYC62_05585</name>
</gene>
<keyword evidence="5" id="KW-0732">Signal</keyword>
<evidence type="ECO:0000313" key="7">
    <source>
        <dbReference type="EMBL" id="QEK51205.1"/>
    </source>
</evidence>
<accession>A0A5C0VF02</accession>
<organism evidence="7 8">
    <name type="scientific">Pedobacter aquae</name>
    <dbReference type="NCBI Taxonomy" id="2605747"/>
    <lineage>
        <taxon>Bacteria</taxon>
        <taxon>Pseudomonadati</taxon>
        <taxon>Bacteroidota</taxon>
        <taxon>Sphingobacteriia</taxon>
        <taxon>Sphingobacteriales</taxon>
        <taxon>Sphingobacteriaceae</taxon>
        <taxon>Pedobacter</taxon>
    </lineage>
</organism>
<dbReference type="Pfam" id="PF13442">
    <property type="entry name" value="Cytochrome_CBB3"/>
    <property type="match status" value="1"/>
</dbReference>
<proteinExistence type="predicted"/>
<reference evidence="7 8" key="1">
    <citation type="submission" date="2019-08" db="EMBL/GenBank/DDBJ databases">
        <title>Pedobacter sp. nov., isolated from Han river, South Korea.</title>
        <authorList>
            <person name="Lee D.-H."/>
            <person name="Kim Y.-S."/>
            <person name="Hwang E.-M."/>
            <person name="Le Tran T.C."/>
            <person name="Cha C.-J."/>
        </authorList>
    </citation>
    <scope>NUCLEOTIDE SEQUENCE [LARGE SCALE GENOMIC DNA]</scope>
    <source>
        <strain evidence="7 8">CJ43</strain>
    </source>
</reference>
<evidence type="ECO:0000313" key="8">
    <source>
        <dbReference type="Proteomes" id="UP000323653"/>
    </source>
</evidence>
<name>A0A5C0VF02_9SPHI</name>
<evidence type="ECO:0000256" key="4">
    <source>
        <dbReference type="PROSITE-ProRule" id="PRU00433"/>
    </source>
</evidence>
<protein>
    <submittedName>
        <fullName evidence="7">Cytochrome c</fullName>
    </submittedName>
</protein>
<keyword evidence="8" id="KW-1185">Reference proteome</keyword>
<dbReference type="Proteomes" id="UP000323653">
    <property type="component" value="Chromosome"/>
</dbReference>
<feature type="domain" description="Cytochrome c" evidence="6">
    <location>
        <begin position="31"/>
        <end position="120"/>
    </location>
</feature>
<feature type="chain" id="PRO_5022745895" evidence="5">
    <location>
        <begin position="22"/>
        <end position="140"/>
    </location>
</feature>
<evidence type="ECO:0000259" key="6">
    <source>
        <dbReference type="PROSITE" id="PS51007"/>
    </source>
</evidence>
<evidence type="ECO:0000256" key="3">
    <source>
        <dbReference type="ARBA" id="ARBA00023004"/>
    </source>
</evidence>
<keyword evidence="3 4" id="KW-0408">Iron</keyword>
<dbReference type="KEGG" id="pej:FYC62_05585"/>
<keyword evidence="1 4" id="KW-0349">Heme</keyword>
<dbReference type="SUPFAM" id="SSF46626">
    <property type="entry name" value="Cytochrome c"/>
    <property type="match status" value="1"/>
</dbReference>
<dbReference type="AlphaFoldDB" id="A0A5C0VF02"/>
<dbReference type="PANTHER" id="PTHR35008:SF4">
    <property type="entry name" value="BLL4482 PROTEIN"/>
    <property type="match status" value="1"/>
</dbReference>
<dbReference type="InterPro" id="IPR051459">
    <property type="entry name" value="Cytochrome_c-type_DH"/>
</dbReference>
<dbReference type="RefSeq" id="WP_149074242.1">
    <property type="nucleotide sequence ID" value="NZ_CP043329.1"/>
</dbReference>
<dbReference type="PROSITE" id="PS51007">
    <property type="entry name" value="CYTC"/>
    <property type="match status" value="1"/>
</dbReference>
<dbReference type="GO" id="GO:0009055">
    <property type="term" value="F:electron transfer activity"/>
    <property type="evidence" value="ECO:0007669"/>
    <property type="project" value="InterPro"/>
</dbReference>
<dbReference type="GO" id="GO:0020037">
    <property type="term" value="F:heme binding"/>
    <property type="evidence" value="ECO:0007669"/>
    <property type="project" value="InterPro"/>
</dbReference>
<keyword evidence="2 4" id="KW-0479">Metal-binding</keyword>
<evidence type="ECO:0000256" key="2">
    <source>
        <dbReference type="ARBA" id="ARBA00022723"/>
    </source>
</evidence>
<dbReference type="PROSITE" id="PS51257">
    <property type="entry name" value="PROKAR_LIPOPROTEIN"/>
    <property type="match status" value="1"/>
</dbReference>
<dbReference type="EMBL" id="CP043329">
    <property type="protein sequence ID" value="QEK51205.1"/>
    <property type="molecule type" value="Genomic_DNA"/>
</dbReference>
<evidence type="ECO:0000256" key="5">
    <source>
        <dbReference type="SAM" id="SignalP"/>
    </source>
</evidence>
<dbReference type="GO" id="GO:0046872">
    <property type="term" value="F:metal ion binding"/>
    <property type="evidence" value="ECO:0007669"/>
    <property type="project" value="UniProtKB-KW"/>
</dbReference>
<evidence type="ECO:0000256" key="1">
    <source>
        <dbReference type="ARBA" id="ARBA00022617"/>
    </source>
</evidence>
<dbReference type="InterPro" id="IPR036909">
    <property type="entry name" value="Cyt_c-like_dom_sf"/>
</dbReference>